<feature type="non-terminal residue" evidence="1">
    <location>
        <position position="131"/>
    </location>
</feature>
<name>A0A7J6TT83_PEROL</name>
<accession>A0A7J6TT83</accession>
<evidence type="ECO:0000313" key="1">
    <source>
        <dbReference type="EMBL" id="KAF4747842.1"/>
    </source>
</evidence>
<protein>
    <submittedName>
        <fullName evidence="1">Uncharacterized protein</fullName>
    </submittedName>
</protein>
<sequence length="131" mass="14420">AVPVAQLPFATADHPSTFDMTVYIVDELSSDMLLGPKLRFLYEDTLSGPREHYFSLCVIRLTWLSDATGGSDLKEGEGPFEPARVALPAREDPNVFASVQSVPVYPPYLGSTKAGFTPYEIWPPESVELLD</sequence>
<dbReference type="Proteomes" id="UP000574390">
    <property type="component" value="Unassembled WGS sequence"/>
</dbReference>
<proteinExistence type="predicted"/>
<dbReference type="EMBL" id="JABANM010005301">
    <property type="protein sequence ID" value="KAF4747842.1"/>
    <property type="molecule type" value="Genomic_DNA"/>
</dbReference>
<feature type="non-terminal residue" evidence="1">
    <location>
        <position position="1"/>
    </location>
</feature>
<evidence type="ECO:0000313" key="2">
    <source>
        <dbReference type="Proteomes" id="UP000574390"/>
    </source>
</evidence>
<comment type="caution">
    <text evidence="1">The sequence shown here is derived from an EMBL/GenBank/DDBJ whole genome shotgun (WGS) entry which is preliminary data.</text>
</comment>
<dbReference type="AlphaFoldDB" id="A0A7J6TT83"/>
<gene>
    <name evidence="1" type="ORF">FOZ62_014722</name>
</gene>
<reference evidence="1 2" key="1">
    <citation type="submission" date="2020-04" db="EMBL/GenBank/DDBJ databases">
        <title>Perkinsus olseni comparative genomics.</title>
        <authorList>
            <person name="Bogema D.R."/>
        </authorList>
    </citation>
    <scope>NUCLEOTIDE SEQUENCE [LARGE SCALE GENOMIC DNA]</scope>
    <source>
        <strain evidence="1">ATCC PRA-205</strain>
    </source>
</reference>
<organism evidence="1 2">
    <name type="scientific">Perkinsus olseni</name>
    <name type="common">Perkinsus atlanticus</name>
    <dbReference type="NCBI Taxonomy" id="32597"/>
    <lineage>
        <taxon>Eukaryota</taxon>
        <taxon>Sar</taxon>
        <taxon>Alveolata</taxon>
        <taxon>Perkinsozoa</taxon>
        <taxon>Perkinsea</taxon>
        <taxon>Perkinsida</taxon>
        <taxon>Perkinsidae</taxon>
        <taxon>Perkinsus</taxon>
    </lineage>
</organism>